<evidence type="ECO:0000313" key="3">
    <source>
        <dbReference type="Proteomes" id="UP000179113"/>
    </source>
</evidence>
<keyword evidence="1" id="KW-0812">Transmembrane</keyword>
<evidence type="ECO:0008006" key="4">
    <source>
        <dbReference type="Google" id="ProtNLM"/>
    </source>
</evidence>
<dbReference type="Proteomes" id="UP000179113">
    <property type="component" value="Unassembled WGS sequence"/>
</dbReference>
<keyword evidence="1" id="KW-1133">Transmembrane helix</keyword>
<protein>
    <recommendedName>
        <fullName evidence="4">YggT family protein</fullName>
    </recommendedName>
</protein>
<proteinExistence type="predicted"/>
<keyword evidence="1" id="KW-0472">Membrane</keyword>
<comment type="caution">
    <text evidence="2">The sequence shown here is derived from an EMBL/GenBank/DDBJ whole genome shotgun (WGS) entry which is preliminary data.</text>
</comment>
<gene>
    <name evidence="2" type="ORF">A2415_01410</name>
</gene>
<feature type="transmembrane region" description="Helical" evidence="1">
    <location>
        <begin position="12"/>
        <end position="29"/>
    </location>
</feature>
<accession>A0A1F4WG97</accession>
<feature type="transmembrane region" description="Helical" evidence="1">
    <location>
        <begin position="36"/>
        <end position="55"/>
    </location>
</feature>
<sequence>MATSFQTIEYLIYFFFGTLEILLAFRLVLKLTGASIASGFVGLIYSLTGVFILPFEGIFRRGYTQGIETTSVLEPSTLVAIIVYAVLAWGIVNLIRIFSGEKQQTT</sequence>
<name>A0A1F4WG97_UNCKA</name>
<evidence type="ECO:0000256" key="1">
    <source>
        <dbReference type="SAM" id="Phobius"/>
    </source>
</evidence>
<reference evidence="2 3" key="1">
    <citation type="journal article" date="2016" name="Nat. Commun.">
        <title>Thousands of microbial genomes shed light on interconnected biogeochemical processes in an aquifer system.</title>
        <authorList>
            <person name="Anantharaman K."/>
            <person name="Brown C.T."/>
            <person name="Hug L.A."/>
            <person name="Sharon I."/>
            <person name="Castelle C.J."/>
            <person name="Probst A.J."/>
            <person name="Thomas B.C."/>
            <person name="Singh A."/>
            <person name="Wilkins M.J."/>
            <person name="Karaoz U."/>
            <person name="Brodie E.L."/>
            <person name="Williams K.H."/>
            <person name="Hubbard S.S."/>
            <person name="Banfield J.F."/>
        </authorList>
    </citation>
    <scope>NUCLEOTIDE SEQUENCE [LARGE SCALE GENOMIC DNA]</scope>
</reference>
<dbReference type="AlphaFoldDB" id="A0A1F4WG97"/>
<organism evidence="2 3">
    <name type="scientific">candidate division WWE3 bacterium RIFOXYC1_FULL_39_7</name>
    <dbReference type="NCBI Taxonomy" id="1802643"/>
    <lineage>
        <taxon>Bacteria</taxon>
        <taxon>Katanobacteria</taxon>
    </lineage>
</organism>
<dbReference type="EMBL" id="MEWA01000046">
    <property type="protein sequence ID" value="OGC68396.1"/>
    <property type="molecule type" value="Genomic_DNA"/>
</dbReference>
<evidence type="ECO:0000313" key="2">
    <source>
        <dbReference type="EMBL" id="OGC68396.1"/>
    </source>
</evidence>
<feature type="transmembrane region" description="Helical" evidence="1">
    <location>
        <begin position="75"/>
        <end position="95"/>
    </location>
</feature>